<gene>
    <name evidence="1" type="ORF">SLS58_001505</name>
</gene>
<sequence length="555" mass="59646">MSSSEDLLSLQPFQPGVPTGFASAADIKNAYDRARLICQHHALSLQDILTLSPKFWNFHLDPIHATANNCLVLLTTHLNLCIGTLGSYLKDRPDLGPLIEKLLKFEINGQFLLTEVGWGVDADELKTTATMQPDGTFDLHTPYQQAAKFMSPTTPDAGMPSGGIVYARLIVDDEDRGVRPFWVLLHDSEQMEDGVISYALPKRAGTQATDHAVTFFSHKRLAKDSLLGSLEKPADPAAHFASIVARASIGTLSLSTVNVPCLKLCTYIAAKYAQRRTVTAPDGHSQLPLLHHRTHQAPILHALAQSLVWAAAAPHAAATMSSPTAPAALKSAVAISFKTAIQAQAQASLATLSARCGAQGLYEHNQLVSCQNLMRGNSLAEGDVVVVAIRLVTDLLAHPDHHPLPALTFPDAPPARLAAGLLAEARKVYDALGPAGESDVEAFNAKVLPLCQGVAEAIGRAVAYDAARAAGVDGDVLRVFEAGCVRGGEAWFVENMGWTRREVAEREERALEELYARFDELVDGLGVGAYARVPLMTEGAWEAFVGRLPRFERGG</sequence>
<accession>A0ABR3U1A6</accession>
<dbReference type="Gene3D" id="1.20.140.10">
    <property type="entry name" value="Butyryl-CoA Dehydrogenase, subunit A, domain 3"/>
    <property type="match status" value="1"/>
</dbReference>
<dbReference type="PANTHER" id="PTHR10909">
    <property type="entry name" value="ELECTRON TRANSPORT OXIDOREDUCTASE"/>
    <property type="match status" value="1"/>
</dbReference>
<proteinExistence type="predicted"/>
<dbReference type="SUPFAM" id="SSF47203">
    <property type="entry name" value="Acyl-CoA dehydrogenase C-terminal domain-like"/>
    <property type="match status" value="1"/>
</dbReference>
<dbReference type="Gene3D" id="2.40.110.10">
    <property type="entry name" value="Butyryl-CoA Dehydrogenase, subunit A, domain 2"/>
    <property type="match status" value="1"/>
</dbReference>
<name>A0ABR3U1A6_9PEZI</name>
<dbReference type="InterPro" id="IPR046373">
    <property type="entry name" value="Acyl-CoA_Oxase/DH_mid-dom_sf"/>
</dbReference>
<dbReference type="SUPFAM" id="SSF56645">
    <property type="entry name" value="Acyl-CoA dehydrogenase NM domain-like"/>
    <property type="match status" value="1"/>
</dbReference>
<organism evidence="1 2">
    <name type="scientific">Diplodia intermedia</name>
    <dbReference type="NCBI Taxonomy" id="856260"/>
    <lineage>
        <taxon>Eukaryota</taxon>
        <taxon>Fungi</taxon>
        <taxon>Dikarya</taxon>
        <taxon>Ascomycota</taxon>
        <taxon>Pezizomycotina</taxon>
        <taxon>Dothideomycetes</taxon>
        <taxon>Dothideomycetes incertae sedis</taxon>
        <taxon>Botryosphaeriales</taxon>
        <taxon>Botryosphaeriaceae</taxon>
        <taxon>Diplodia</taxon>
    </lineage>
</organism>
<dbReference type="PANTHER" id="PTHR10909:SF382">
    <property type="entry name" value="ACYL-COENZYME A OXIDASE"/>
    <property type="match status" value="1"/>
</dbReference>
<comment type="caution">
    <text evidence="1">The sequence shown here is derived from an EMBL/GenBank/DDBJ whole genome shotgun (WGS) entry which is preliminary data.</text>
</comment>
<reference evidence="1 2" key="1">
    <citation type="journal article" date="2023" name="Plant Dis.">
        <title>First Report of Diplodia intermedia Causing Canker and Dieback Diseases on Apple Trees in Canada.</title>
        <authorList>
            <person name="Ellouze W."/>
            <person name="Ilyukhin E."/>
            <person name="Sulman M."/>
            <person name="Ali S."/>
        </authorList>
    </citation>
    <scope>NUCLEOTIDE SEQUENCE [LARGE SCALE GENOMIC DNA]</scope>
    <source>
        <strain evidence="1 2">M45-28</strain>
    </source>
</reference>
<dbReference type="EMBL" id="JAKEKT020000006">
    <property type="protein sequence ID" value="KAL1649450.1"/>
    <property type="molecule type" value="Genomic_DNA"/>
</dbReference>
<evidence type="ECO:0000313" key="1">
    <source>
        <dbReference type="EMBL" id="KAL1649450.1"/>
    </source>
</evidence>
<dbReference type="InterPro" id="IPR036250">
    <property type="entry name" value="AcylCo_DH-like_C"/>
</dbReference>
<protein>
    <recommendedName>
        <fullName evidence="3">Acyl-CoA oxidase</fullName>
    </recommendedName>
</protein>
<evidence type="ECO:0000313" key="2">
    <source>
        <dbReference type="Proteomes" id="UP001521184"/>
    </source>
</evidence>
<dbReference type="Proteomes" id="UP001521184">
    <property type="component" value="Unassembled WGS sequence"/>
</dbReference>
<evidence type="ECO:0008006" key="3">
    <source>
        <dbReference type="Google" id="ProtNLM"/>
    </source>
</evidence>
<dbReference type="InterPro" id="IPR012258">
    <property type="entry name" value="Acyl-CoA_oxidase"/>
</dbReference>
<keyword evidence="2" id="KW-1185">Reference proteome</keyword>
<dbReference type="InterPro" id="IPR009100">
    <property type="entry name" value="AcylCoA_DH/oxidase_NM_dom_sf"/>
</dbReference>